<dbReference type="InterPro" id="IPR025345">
    <property type="entry name" value="DUF4249"/>
</dbReference>
<comment type="caution">
    <text evidence="1">The sequence shown here is derived from an EMBL/GenBank/DDBJ whole genome shotgun (WGS) entry which is preliminary data.</text>
</comment>
<gene>
    <name evidence="1" type="ORF">GCM10011323_09540</name>
</gene>
<dbReference type="Pfam" id="PF14054">
    <property type="entry name" value="DUF4249"/>
    <property type="match status" value="1"/>
</dbReference>
<evidence type="ECO:0008006" key="3">
    <source>
        <dbReference type="Google" id="ProtNLM"/>
    </source>
</evidence>
<dbReference type="PROSITE" id="PS51257">
    <property type="entry name" value="PROKAR_LIPOPROTEIN"/>
    <property type="match status" value="1"/>
</dbReference>
<sequence length="383" mass="43652">MKIRNWKNPIVWLVMLLVSGCVDPYFPEVKESGSSFLVVNGFLNANGPTTIQLLRSQSLNDTEAPPAEENATVIVESENGERFGLHGTGYGTYRHPNLQLRADSKYRLYIRTRSGSEYASDYVEVKTSPAIESVNWKAEGGEVKIYVNSQDPNNSTHYYKWDYEETWQFRSALYSVLIYENGQVRFREPSDVPIAYCWKSDNSTRVEIGSSVKLSEDRISNYRILSIPYNSEKISMKYSILVKQYALTREAFEYLEMLKKNTENIGTLFDPLPSQLTSNIRSLSNPDETVIGYISATTMETKRIFVSSRDLPRDWRLYYPSCEVDTVMISSGQVQERFTGGYLIPVDEIYSPTSPVAIGYTYGTRACVDCTLQGTNVKPAYWE</sequence>
<dbReference type="EMBL" id="BMFP01000001">
    <property type="protein sequence ID" value="GGG06941.1"/>
    <property type="molecule type" value="Genomic_DNA"/>
</dbReference>
<keyword evidence="2" id="KW-1185">Reference proteome</keyword>
<dbReference type="RefSeq" id="WP_188500340.1">
    <property type="nucleotide sequence ID" value="NZ_BMFP01000001.1"/>
</dbReference>
<accession>A0ABQ1VZA1</accession>
<dbReference type="Proteomes" id="UP000634043">
    <property type="component" value="Unassembled WGS sequence"/>
</dbReference>
<protein>
    <recommendedName>
        <fullName evidence="3">DUF4249 domain-containing protein</fullName>
    </recommendedName>
</protein>
<evidence type="ECO:0000313" key="2">
    <source>
        <dbReference type="Proteomes" id="UP000634043"/>
    </source>
</evidence>
<proteinExistence type="predicted"/>
<organism evidence="1 2">
    <name type="scientific">Pontibacter amylolyticus</name>
    <dbReference type="NCBI Taxonomy" id="1424080"/>
    <lineage>
        <taxon>Bacteria</taxon>
        <taxon>Pseudomonadati</taxon>
        <taxon>Bacteroidota</taxon>
        <taxon>Cytophagia</taxon>
        <taxon>Cytophagales</taxon>
        <taxon>Hymenobacteraceae</taxon>
        <taxon>Pontibacter</taxon>
    </lineage>
</organism>
<reference evidence="2" key="1">
    <citation type="journal article" date="2019" name="Int. J. Syst. Evol. Microbiol.">
        <title>The Global Catalogue of Microorganisms (GCM) 10K type strain sequencing project: providing services to taxonomists for standard genome sequencing and annotation.</title>
        <authorList>
            <consortium name="The Broad Institute Genomics Platform"/>
            <consortium name="The Broad Institute Genome Sequencing Center for Infectious Disease"/>
            <person name="Wu L."/>
            <person name="Ma J."/>
        </authorList>
    </citation>
    <scope>NUCLEOTIDE SEQUENCE [LARGE SCALE GENOMIC DNA]</scope>
    <source>
        <strain evidence="2">CGMCC 1.12749</strain>
    </source>
</reference>
<name>A0ABQ1VZA1_9BACT</name>
<evidence type="ECO:0000313" key="1">
    <source>
        <dbReference type="EMBL" id="GGG06941.1"/>
    </source>
</evidence>